<proteinExistence type="predicted"/>
<organism evidence="1 2">
    <name type="scientific">Portunus trituberculatus</name>
    <name type="common">Swimming crab</name>
    <name type="synonym">Neptunus trituberculatus</name>
    <dbReference type="NCBI Taxonomy" id="210409"/>
    <lineage>
        <taxon>Eukaryota</taxon>
        <taxon>Metazoa</taxon>
        <taxon>Ecdysozoa</taxon>
        <taxon>Arthropoda</taxon>
        <taxon>Crustacea</taxon>
        <taxon>Multicrustacea</taxon>
        <taxon>Malacostraca</taxon>
        <taxon>Eumalacostraca</taxon>
        <taxon>Eucarida</taxon>
        <taxon>Decapoda</taxon>
        <taxon>Pleocyemata</taxon>
        <taxon>Brachyura</taxon>
        <taxon>Eubrachyura</taxon>
        <taxon>Portunoidea</taxon>
        <taxon>Portunidae</taxon>
        <taxon>Portuninae</taxon>
        <taxon>Portunus</taxon>
    </lineage>
</organism>
<reference evidence="1 2" key="1">
    <citation type="submission" date="2019-05" db="EMBL/GenBank/DDBJ databases">
        <title>Another draft genome of Portunus trituberculatus and its Hox gene families provides insights of decapod evolution.</title>
        <authorList>
            <person name="Jeong J.-H."/>
            <person name="Song I."/>
            <person name="Kim S."/>
            <person name="Choi T."/>
            <person name="Kim D."/>
            <person name="Ryu S."/>
            <person name="Kim W."/>
        </authorList>
    </citation>
    <scope>NUCLEOTIDE SEQUENCE [LARGE SCALE GENOMIC DNA]</scope>
    <source>
        <tissue evidence="1">Muscle</tissue>
    </source>
</reference>
<sequence>MIFSILFFNSASIPKPITSLRDIKATHISLFQLLFPSHYLKISVGEVFLSRLLVSIGSDSPCDRRQIGGD</sequence>
<gene>
    <name evidence="1" type="ORF">E2C01_067484</name>
</gene>
<comment type="caution">
    <text evidence="1">The sequence shown here is derived from an EMBL/GenBank/DDBJ whole genome shotgun (WGS) entry which is preliminary data.</text>
</comment>
<dbReference type="AlphaFoldDB" id="A0A5B7HTV8"/>
<evidence type="ECO:0000313" key="2">
    <source>
        <dbReference type="Proteomes" id="UP000324222"/>
    </source>
</evidence>
<keyword evidence="2" id="KW-1185">Reference proteome</keyword>
<dbReference type="Proteomes" id="UP000324222">
    <property type="component" value="Unassembled WGS sequence"/>
</dbReference>
<dbReference type="EMBL" id="VSRR010036217">
    <property type="protein sequence ID" value="MPC73166.1"/>
    <property type="molecule type" value="Genomic_DNA"/>
</dbReference>
<evidence type="ECO:0000313" key="1">
    <source>
        <dbReference type="EMBL" id="MPC73166.1"/>
    </source>
</evidence>
<accession>A0A5B7HTV8</accession>
<protein>
    <submittedName>
        <fullName evidence="1">Uncharacterized protein</fullName>
    </submittedName>
</protein>
<name>A0A5B7HTV8_PORTR</name>